<keyword evidence="4" id="KW-1003">Cell membrane</keyword>
<proteinExistence type="inferred from homology"/>
<keyword evidence="4" id="KW-0472">Membrane</keyword>
<evidence type="ECO:0000256" key="6">
    <source>
        <dbReference type="ARBA" id="ARBA00025321"/>
    </source>
</evidence>
<comment type="subcellular location">
    <subcellularLocation>
        <location evidence="1">Membrane</location>
        <topology evidence="1">Single-pass membrane protein</topology>
    </subcellularLocation>
</comment>
<protein>
    <recommendedName>
        <fullName evidence="3">Lectin-like protein BA14k</fullName>
    </recommendedName>
</protein>
<evidence type="ECO:0000256" key="5">
    <source>
        <dbReference type="ARBA" id="ARBA00022734"/>
    </source>
</evidence>
<keyword evidence="8" id="KW-0732">Signal</keyword>
<accession>A0A7L5BCM2</accession>
<dbReference type="RefSeq" id="WP_035242767.1">
    <property type="nucleotide sequence ID" value="NZ_CP048632.1"/>
</dbReference>
<reference evidence="9 10" key="1">
    <citation type="submission" date="2020-02" db="EMBL/GenBank/DDBJ databases">
        <title>Plant-Promoting Endophytic Bacterium Rhizobium oryzihabitans sp. nov., Isolated from the Root of Rice.</title>
        <authorList>
            <person name="zhao J."/>
            <person name="Zhang G."/>
        </authorList>
    </citation>
    <scope>NUCLEOTIDE SEQUENCE [LARGE SCALE GENOMIC DNA]</scope>
    <source>
        <strain evidence="9 10">M15</strain>
    </source>
</reference>
<evidence type="ECO:0000313" key="10">
    <source>
        <dbReference type="Proteomes" id="UP000464865"/>
    </source>
</evidence>
<dbReference type="Proteomes" id="UP000464865">
    <property type="component" value="Chromosome M15-11"/>
</dbReference>
<evidence type="ECO:0000256" key="3">
    <source>
        <dbReference type="ARBA" id="ARBA00020552"/>
    </source>
</evidence>
<feature type="chain" id="PRO_5029661134" description="Lectin-like protein BA14k" evidence="8">
    <location>
        <begin position="28"/>
        <end position="104"/>
    </location>
</feature>
<evidence type="ECO:0000256" key="2">
    <source>
        <dbReference type="ARBA" id="ARBA00010270"/>
    </source>
</evidence>
<evidence type="ECO:0000256" key="8">
    <source>
        <dbReference type="SAM" id="SignalP"/>
    </source>
</evidence>
<dbReference type="KEGG" id="roy:G3A56_00275"/>
<dbReference type="GO" id="GO:0030246">
    <property type="term" value="F:carbohydrate binding"/>
    <property type="evidence" value="ECO:0007669"/>
    <property type="project" value="UniProtKB-KW"/>
</dbReference>
<keyword evidence="10" id="KW-1185">Reference proteome</keyword>
<dbReference type="InterPro" id="IPR012413">
    <property type="entry name" value="BA14K"/>
</dbReference>
<feature type="signal peptide" evidence="8">
    <location>
        <begin position="1"/>
        <end position="27"/>
    </location>
</feature>
<comment type="function">
    <text evidence="6">Has immunoglobulin-binding and hemagglutination properties, and can bind to mannose. Essential for virulence. May be involved in LPS biosynthesis or polysaccharide transport.</text>
</comment>
<comment type="similarity">
    <text evidence="2">Belongs to the BA14k family.</text>
</comment>
<gene>
    <name evidence="9" type="ORF">G3A56_00275</name>
</gene>
<dbReference type="Pfam" id="PF07886">
    <property type="entry name" value="BA14K"/>
    <property type="match status" value="1"/>
</dbReference>
<evidence type="ECO:0000256" key="4">
    <source>
        <dbReference type="ARBA" id="ARBA00022475"/>
    </source>
</evidence>
<evidence type="ECO:0000313" key="9">
    <source>
        <dbReference type="EMBL" id="QIB36628.1"/>
    </source>
</evidence>
<evidence type="ECO:0000256" key="1">
    <source>
        <dbReference type="ARBA" id="ARBA00004167"/>
    </source>
</evidence>
<sequence length="104" mass="11013">MLRMPKTISALALGVALSAASVVPAHALSIIQPARDLQEKTQPASPASAFAAGKGEEGASNGYALSQEEVSHIKWCAARYTSYHPTDNTYMASAGTRMQCRSPY</sequence>
<dbReference type="AlphaFoldDB" id="A0A7L5BCM2"/>
<keyword evidence="5" id="KW-0430">Lectin</keyword>
<dbReference type="EMBL" id="CP048632">
    <property type="protein sequence ID" value="QIB36628.1"/>
    <property type="molecule type" value="Genomic_DNA"/>
</dbReference>
<organism evidence="9 10">
    <name type="scientific">Rhizobium oryzihabitans</name>
    <dbReference type="NCBI Taxonomy" id="2267833"/>
    <lineage>
        <taxon>Bacteria</taxon>
        <taxon>Pseudomonadati</taxon>
        <taxon>Pseudomonadota</taxon>
        <taxon>Alphaproteobacteria</taxon>
        <taxon>Hyphomicrobiales</taxon>
        <taxon>Rhizobiaceae</taxon>
        <taxon>Rhizobium/Agrobacterium group</taxon>
        <taxon>Rhizobium</taxon>
    </lineage>
</organism>
<dbReference type="GO" id="GO:0016020">
    <property type="term" value="C:membrane"/>
    <property type="evidence" value="ECO:0007669"/>
    <property type="project" value="UniProtKB-SubCell"/>
</dbReference>
<evidence type="ECO:0000256" key="7">
    <source>
        <dbReference type="SAM" id="MobiDB-lite"/>
    </source>
</evidence>
<feature type="region of interest" description="Disordered" evidence="7">
    <location>
        <begin position="36"/>
        <end position="59"/>
    </location>
</feature>
<name>A0A7L5BCM2_9HYPH</name>